<name>A0A7S2P568_9DINO</name>
<sequence length="272" mass="31140">MVVISGISWAVVLGQVCGTIANLNKDEQAFRSIMDELNVMMTDRVMPLEMRRRLRSFFLSNKSAQRRARHMRILNSMSPGLKGEVVMELNRVWIQKVSILNSILLDARASDGLYLHAFVVDVSMGLQTAFHAQSETFGSIQALYILGRGVVCRSCRLHSAGAVWGVDFLLSTRELLEPFECLALTYVEVMSLPRGKFFELVEEHKDRCPGLARKVRWFCCWLGAQRAILQEARRRRKHNVRDTRHRAIREDADSDSSCGRMGRLREQHKFSI</sequence>
<dbReference type="SUPFAM" id="SSF51206">
    <property type="entry name" value="cAMP-binding domain-like"/>
    <property type="match status" value="1"/>
</dbReference>
<dbReference type="EMBL" id="HBGW01047898">
    <property type="protein sequence ID" value="CAD9577927.1"/>
    <property type="molecule type" value="Transcribed_RNA"/>
</dbReference>
<organism evidence="1">
    <name type="scientific">Zooxanthella nutricula</name>
    <dbReference type="NCBI Taxonomy" id="1333877"/>
    <lineage>
        <taxon>Eukaryota</taxon>
        <taxon>Sar</taxon>
        <taxon>Alveolata</taxon>
        <taxon>Dinophyceae</taxon>
        <taxon>Peridiniales</taxon>
        <taxon>Peridiniales incertae sedis</taxon>
        <taxon>Zooxanthella</taxon>
    </lineage>
</organism>
<dbReference type="AlphaFoldDB" id="A0A7S2P568"/>
<protein>
    <recommendedName>
        <fullName evidence="2">Cyclic nucleotide-binding domain-containing protein</fullName>
    </recommendedName>
</protein>
<accession>A0A7S2P568</accession>
<evidence type="ECO:0008006" key="2">
    <source>
        <dbReference type="Google" id="ProtNLM"/>
    </source>
</evidence>
<dbReference type="InterPro" id="IPR018490">
    <property type="entry name" value="cNMP-bd_dom_sf"/>
</dbReference>
<proteinExistence type="predicted"/>
<evidence type="ECO:0000313" key="1">
    <source>
        <dbReference type="EMBL" id="CAD9577927.1"/>
    </source>
</evidence>
<reference evidence="1" key="1">
    <citation type="submission" date="2021-01" db="EMBL/GenBank/DDBJ databases">
        <authorList>
            <person name="Corre E."/>
            <person name="Pelletier E."/>
            <person name="Niang G."/>
            <person name="Scheremetjew M."/>
            <person name="Finn R."/>
            <person name="Kale V."/>
            <person name="Holt S."/>
            <person name="Cochrane G."/>
            <person name="Meng A."/>
            <person name="Brown T."/>
            <person name="Cohen L."/>
        </authorList>
    </citation>
    <scope>NUCLEOTIDE SEQUENCE</scope>
    <source>
        <strain evidence="1">RCC3387</strain>
    </source>
</reference>
<gene>
    <name evidence="1" type="ORF">BRAN1462_LOCUS30507</name>
</gene>
<dbReference type="Gene3D" id="1.10.287.630">
    <property type="entry name" value="Helix hairpin bin"/>
    <property type="match status" value="1"/>
</dbReference>